<keyword evidence="2" id="KW-0812">Transmembrane</keyword>
<feature type="region of interest" description="Disordered" evidence="1">
    <location>
        <begin position="61"/>
        <end position="89"/>
    </location>
</feature>
<dbReference type="Proteomes" id="UP000824469">
    <property type="component" value="Unassembled WGS sequence"/>
</dbReference>
<feature type="transmembrane region" description="Helical" evidence="2">
    <location>
        <begin position="36"/>
        <end position="57"/>
    </location>
</feature>
<evidence type="ECO:0000256" key="1">
    <source>
        <dbReference type="SAM" id="MobiDB-lite"/>
    </source>
</evidence>
<keyword evidence="4" id="KW-1185">Reference proteome</keyword>
<gene>
    <name evidence="3" type="ORF">KI387_030991</name>
</gene>
<reference evidence="3 4" key="1">
    <citation type="journal article" date="2021" name="Nat. Plants">
        <title>The Taxus genome provides insights into paclitaxel biosynthesis.</title>
        <authorList>
            <person name="Xiong X."/>
            <person name="Gou J."/>
            <person name="Liao Q."/>
            <person name="Li Y."/>
            <person name="Zhou Q."/>
            <person name="Bi G."/>
            <person name="Li C."/>
            <person name="Du R."/>
            <person name="Wang X."/>
            <person name="Sun T."/>
            <person name="Guo L."/>
            <person name="Liang H."/>
            <person name="Lu P."/>
            <person name="Wu Y."/>
            <person name="Zhang Z."/>
            <person name="Ro D.K."/>
            <person name="Shang Y."/>
            <person name="Huang S."/>
            <person name="Yan J."/>
        </authorList>
    </citation>
    <scope>NUCLEOTIDE SEQUENCE [LARGE SCALE GENOMIC DNA]</scope>
    <source>
        <strain evidence="3">Ta-2019</strain>
    </source>
</reference>
<sequence>MAAEKQQEVGAEASKKPAGTILHQRGRLGLSKYSTATLALAGIAVVAVVGSVSLYILKKPEKSASEVAKSTVGTSPPPTTKGLPRPSRFGSVRPKVNLGTIAKHKGHRLEVKILRLEAWEMVNVGFQRMMEDLLSWSGRRLVATYG</sequence>
<comment type="caution">
    <text evidence="3">The sequence shown here is derived from an EMBL/GenBank/DDBJ whole genome shotgun (WGS) entry which is preliminary data.</text>
</comment>
<name>A0AA38CMP9_TAXCH</name>
<keyword evidence="2" id="KW-1133">Transmembrane helix</keyword>
<evidence type="ECO:0000313" key="4">
    <source>
        <dbReference type="Proteomes" id="UP000824469"/>
    </source>
</evidence>
<evidence type="ECO:0000313" key="3">
    <source>
        <dbReference type="EMBL" id="KAH9299309.1"/>
    </source>
</evidence>
<dbReference type="AlphaFoldDB" id="A0AA38CMP9"/>
<accession>A0AA38CMP9</accession>
<keyword evidence="2" id="KW-0472">Membrane</keyword>
<evidence type="ECO:0000256" key="2">
    <source>
        <dbReference type="SAM" id="Phobius"/>
    </source>
</evidence>
<proteinExistence type="predicted"/>
<organism evidence="3 4">
    <name type="scientific">Taxus chinensis</name>
    <name type="common">Chinese yew</name>
    <name type="synonym">Taxus wallichiana var. chinensis</name>
    <dbReference type="NCBI Taxonomy" id="29808"/>
    <lineage>
        <taxon>Eukaryota</taxon>
        <taxon>Viridiplantae</taxon>
        <taxon>Streptophyta</taxon>
        <taxon>Embryophyta</taxon>
        <taxon>Tracheophyta</taxon>
        <taxon>Spermatophyta</taxon>
        <taxon>Pinopsida</taxon>
        <taxon>Pinidae</taxon>
        <taxon>Conifers II</taxon>
        <taxon>Cupressales</taxon>
        <taxon>Taxaceae</taxon>
        <taxon>Taxus</taxon>
    </lineage>
</organism>
<dbReference type="EMBL" id="JAHRHJ020000010">
    <property type="protein sequence ID" value="KAH9299309.1"/>
    <property type="molecule type" value="Genomic_DNA"/>
</dbReference>
<protein>
    <submittedName>
        <fullName evidence="3">Uncharacterized protein</fullName>
    </submittedName>
</protein>